<dbReference type="CDD" id="cd04301">
    <property type="entry name" value="NAT_SF"/>
    <property type="match status" value="1"/>
</dbReference>
<dbReference type="SUPFAM" id="SSF55729">
    <property type="entry name" value="Acyl-CoA N-acyltransferases (Nat)"/>
    <property type="match status" value="1"/>
</dbReference>
<evidence type="ECO:0000313" key="3">
    <source>
        <dbReference type="Proteomes" id="UP000236345"/>
    </source>
</evidence>
<proteinExistence type="predicted"/>
<dbReference type="PROSITE" id="PS51186">
    <property type="entry name" value="GNAT"/>
    <property type="match status" value="1"/>
</dbReference>
<dbReference type="InterPro" id="IPR000182">
    <property type="entry name" value="GNAT_dom"/>
</dbReference>
<dbReference type="InterPro" id="IPR016181">
    <property type="entry name" value="Acyl_CoA_acyltransferase"/>
</dbReference>
<dbReference type="RefSeq" id="WP_103058040.1">
    <property type="nucleotide sequence ID" value="NZ_BSOF01000028.1"/>
</dbReference>
<dbReference type="EMBL" id="NWUO01000001">
    <property type="protein sequence ID" value="PNS13490.1"/>
    <property type="molecule type" value="Genomic_DNA"/>
</dbReference>
<feature type="domain" description="N-acetyltransferase" evidence="1">
    <location>
        <begin position="1"/>
        <end position="162"/>
    </location>
</feature>
<accession>A0A2K1QEP2</accession>
<dbReference type="AlphaFoldDB" id="A0A2K1QEP2"/>
<dbReference type="Proteomes" id="UP000236345">
    <property type="component" value="Unassembled WGS sequence"/>
</dbReference>
<dbReference type="GO" id="GO:0016747">
    <property type="term" value="F:acyltransferase activity, transferring groups other than amino-acyl groups"/>
    <property type="evidence" value="ECO:0007669"/>
    <property type="project" value="InterPro"/>
</dbReference>
<gene>
    <name evidence="2" type="ORF">COO59_01375</name>
</gene>
<keyword evidence="3" id="KW-1185">Reference proteome</keyword>
<evidence type="ECO:0000259" key="1">
    <source>
        <dbReference type="PROSITE" id="PS51186"/>
    </source>
</evidence>
<comment type="caution">
    <text evidence="2">The sequence shown here is derived from an EMBL/GenBank/DDBJ whole genome shotgun (WGS) entry which is preliminary data.</text>
</comment>
<evidence type="ECO:0000313" key="2">
    <source>
        <dbReference type="EMBL" id="PNS13490.1"/>
    </source>
</evidence>
<name>A0A2K1QEP2_9GAMM</name>
<organism evidence="2 3">
    <name type="scientific">Mixta theicola</name>
    <dbReference type="NCBI Taxonomy" id="1458355"/>
    <lineage>
        <taxon>Bacteria</taxon>
        <taxon>Pseudomonadati</taxon>
        <taxon>Pseudomonadota</taxon>
        <taxon>Gammaproteobacteria</taxon>
        <taxon>Enterobacterales</taxon>
        <taxon>Erwiniaceae</taxon>
        <taxon>Mixta</taxon>
    </lineage>
</organism>
<dbReference type="Pfam" id="PF00583">
    <property type="entry name" value="Acetyltransf_1"/>
    <property type="match status" value="1"/>
</dbReference>
<reference evidence="3" key="1">
    <citation type="submission" date="2017-09" db="EMBL/GenBank/DDBJ databases">
        <authorList>
            <person name="Palmer M."/>
            <person name="Steenkamp E.T."/>
            <person name="Coetzee M.P."/>
            <person name="Avontuur J.R."/>
            <person name="Van Zyl E."/>
            <person name="Chan W.-Y."/>
            <person name="Blom J."/>
            <person name="Venter S.N."/>
        </authorList>
    </citation>
    <scope>NUCLEOTIDE SEQUENCE [LARGE SCALE GENOMIC DNA]</scope>
    <source>
        <strain evidence="3">QC88-366</strain>
    </source>
</reference>
<dbReference type="OrthoDB" id="7350013at2"/>
<keyword evidence="2" id="KW-0808">Transferase</keyword>
<dbReference type="Gene3D" id="3.40.630.30">
    <property type="match status" value="1"/>
</dbReference>
<protein>
    <submittedName>
        <fullName evidence="2">GNAT family N-acetyltransferase</fullName>
    </submittedName>
</protein>
<sequence>MVVRDFKAGDAQNISMLFRVIYGERYVYPDVYQPNMICQRNTQGEWYSAVAELGGVIVGHAALLLHPGKGKMAELAMCVVDPAIRHRGVATALGKYLCKVAHTLGLDTLTIKIVSSHPYTQRLAKALGFYSTALLRDYVPTPFEQAGRESVILGVLPLKPRPIPLNLLDYRHNGWIALLAEKFGAARLPAAGATVIPAVEFTASGGRLDVTLNNMTLKILKEIERQPFNELIHLRARIDVAFLSLLPWLYRAGYKDMGLAPAEEGQWFWLLQRGYNPRQLKLHCPIANVLQGNSR</sequence>